<dbReference type="SUPFAM" id="SSF56601">
    <property type="entry name" value="beta-lactamase/transpeptidase-like"/>
    <property type="match status" value="1"/>
</dbReference>
<dbReference type="Gene3D" id="3.40.710.10">
    <property type="entry name" value="DD-peptidase/beta-lactamase superfamily"/>
    <property type="match status" value="1"/>
</dbReference>
<dbReference type="InterPro" id="IPR050491">
    <property type="entry name" value="AmpC-like"/>
</dbReference>
<feature type="transmembrane region" description="Helical" evidence="1">
    <location>
        <begin position="568"/>
        <end position="590"/>
    </location>
</feature>
<name>A0A0W8INB5_KOCRO</name>
<keyword evidence="1" id="KW-0812">Transmembrane</keyword>
<dbReference type="InterPro" id="IPR001466">
    <property type="entry name" value="Beta-lactam-related"/>
</dbReference>
<dbReference type="OrthoDB" id="3863176at2"/>
<accession>A0A0W8INB5</accession>
<evidence type="ECO:0000256" key="1">
    <source>
        <dbReference type="SAM" id="Phobius"/>
    </source>
</evidence>
<feature type="transmembrane region" description="Helical" evidence="1">
    <location>
        <begin position="525"/>
        <end position="547"/>
    </location>
</feature>
<protein>
    <recommendedName>
        <fullName evidence="2">Beta-lactamase-related domain-containing protein</fullName>
    </recommendedName>
</protein>
<dbReference type="PANTHER" id="PTHR46825">
    <property type="entry name" value="D-ALANYL-D-ALANINE-CARBOXYPEPTIDASE/ENDOPEPTIDASE AMPH"/>
    <property type="match status" value="1"/>
</dbReference>
<feature type="domain" description="Beta-lactamase-related" evidence="2">
    <location>
        <begin position="68"/>
        <end position="390"/>
    </location>
</feature>
<gene>
    <name evidence="3" type="ORF">AVL61_01740</name>
</gene>
<proteinExistence type="predicted"/>
<evidence type="ECO:0000313" key="3">
    <source>
        <dbReference type="EMBL" id="KUG61655.1"/>
    </source>
</evidence>
<dbReference type="EMBL" id="LQBK01000004">
    <property type="protein sequence ID" value="KUG61655.1"/>
    <property type="molecule type" value="Genomic_DNA"/>
</dbReference>
<dbReference type="AlphaFoldDB" id="A0A0W8INB5"/>
<dbReference type="Pfam" id="PF00144">
    <property type="entry name" value="Beta-lactamase"/>
    <property type="match status" value="1"/>
</dbReference>
<evidence type="ECO:0000259" key="2">
    <source>
        <dbReference type="Pfam" id="PF00144"/>
    </source>
</evidence>
<dbReference type="PANTHER" id="PTHR46825:SF9">
    <property type="entry name" value="BETA-LACTAMASE-RELATED DOMAIN-CONTAINING PROTEIN"/>
    <property type="match status" value="1"/>
</dbReference>
<comment type="caution">
    <text evidence="3">The sequence shown here is derived from an EMBL/GenBank/DDBJ whole genome shotgun (WGS) entry which is preliminary data.</text>
</comment>
<evidence type="ECO:0000313" key="4">
    <source>
        <dbReference type="Proteomes" id="UP000053512"/>
    </source>
</evidence>
<feature type="transmembrane region" description="Helical" evidence="1">
    <location>
        <begin position="632"/>
        <end position="659"/>
    </location>
</feature>
<dbReference type="InterPro" id="IPR012338">
    <property type="entry name" value="Beta-lactam/transpept-like"/>
</dbReference>
<feature type="transmembrane region" description="Helical" evidence="1">
    <location>
        <begin position="602"/>
        <end position="620"/>
    </location>
</feature>
<keyword evidence="1" id="KW-1133">Transmembrane helix</keyword>
<sequence length="664" mass="69715">MRAHRFPAPPPFPAAPPRAQGALLALLLVALLLLAHPVAPSAAAPERGGQEEQGVRELTAEDVGPWLDGLVPALLDAERLPGATVAVVSGGEIVALRGFGAADRPRPVPGATPVDPGHHLFRIGSLTKLFTATAVLQQVERGALDLDADVREHLDFPLELPRGTVTLRHLLSHTAGFEERVDHLITPDPGKVRDLHTELAEDPPAQIFAPGTTPAYSNYGLALAGYVVQQVTGVPFEEYVRREVLEPLGMTSSTAEQPLPAALAGRLAGGFPAPETAAAPFEHISVPPAGSVSSTARDMAAFLNLHLGHGPDAVLGPEAMAAMHAPALPPASLGGLGAAEQMTLGFRGHEVRGQRVLSHGGDTNLFHSELALFPDADTGLFVSVNGNGVRALSTAVLRQQLVEQFARRYVAPPSREEPASPPGTEERTAAVAGHYRSERRAESSAAALVGALGITTVRAGPDGTIRVGSLAAPTATMREVEPWLWREPGGTATLAARTGDDGTVRDVALVAYRTDGRVSAWHGLFVPHLLLLAALLVLVLALVAWPVNRLRRRRRWGPPGTGARARRVRRLAFAAPAAVLAGLVLFAASVQPDLSLLRPLTRLGQALLLLGVLGVVPAALHLAGAIRHRRGVVAVAGAALLVLALAWVAGYTVAFRVLWPDISV</sequence>
<keyword evidence="1" id="KW-0472">Membrane</keyword>
<dbReference type="Proteomes" id="UP000053512">
    <property type="component" value="Unassembled WGS sequence"/>
</dbReference>
<organism evidence="3 4">
    <name type="scientific">Kocuria rosea subsp. polaris</name>
    <dbReference type="NCBI Taxonomy" id="136273"/>
    <lineage>
        <taxon>Bacteria</taxon>
        <taxon>Bacillati</taxon>
        <taxon>Actinomycetota</taxon>
        <taxon>Actinomycetes</taxon>
        <taxon>Micrococcales</taxon>
        <taxon>Micrococcaceae</taxon>
        <taxon>Kocuria</taxon>
    </lineage>
</organism>
<dbReference type="RefSeq" id="WP_058873071.1">
    <property type="nucleotide sequence ID" value="NZ_LQBK01000004.1"/>
</dbReference>
<reference evidence="4" key="1">
    <citation type="submission" date="2015-12" db="EMBL/GenBank/DDBJ databases">
        <authorList>
            <person name="Nair G.R."/>
            <person name="Kaur G."/>
            <person name="Mayilraj S."/>
        </authorList>
    </citation>
    <scope>NUCLEOTIDE SEQUENCE [LARGE SCALE GENOMIC DNA]</scope>
    <source>
        <strain evidence="4">CD08_4</strain>
    </source>
</reference>